<dbReference type="EMBL" id="QTJV01000009">
    <property type="protein sequence ID" value="RFM32558.1"/>
    <property type="molecule type" value="Genomic_DNA"/>
</dbReference>
<organism evidence="3 4">
    <name type="scientific">Chitinophaga silvisoli</name>
    <dbReference type="NCBI Taxonomy" id="2291814"/>
    <lineage>
        <taxon>Bacteria</taxon>
        <taxon>Pseudomonadati</taxon>
        <taxon>Bacteroidota</taxon>
        <taxon>Chitinophagia</taxon>
        <taxon>Chitinophagales</taxon>
        <taxon>Chitinophagaceae</taxon>
        <taxon>Chitinophaga</taxon>
    </lineage>
</organism>
<comment type="caution">
    <text evidence="3">The sequence shown here is derived from an EMBL/GenBank/DDBJ whole genome shotgun (WGS) entry which is preliminary data.</text>
</comment>
<evidence type="ECO:0000313" key="4">
    <source>
        <dbReference type="Proteomes" id="UP000261174"/>
    </source>
</evidence>
<dbReference type="CDD" id="cd07563">
    <property type="entry name" value="Peptidase_S41_IRBP"/>
    <property type="match status" value="1"/>
</dbReference>
<feature type="chain" id="PRO_5017572304" evidence="1">
    <location>
        <begin position="18"/>
        <end position="415"/>
    </location>
</feature>
<sequence length="415" mass="46091">MKALAYLLLLMAAPAMAQNFGKSEKSRIIDSVSRKLRTLYVYPEVAEKMAKQLYTNNGNGQYENIKDPVAFADRLTTDLIGVSHDKHLRVYFDPRPVEKHPVMEDNPEVSRAKNFGFKELKILDGNIGYLNLSYFEDPGKGGATAAAAMSFLSNADAVIIDLRNNGGGSTDMVQLLASYFFEGEPRPLTDIYWRPTNSLVQYKTLPYVQGKQLPKAAIYLLTSQRTFSAAEDFSYSLQNLKRVTIIGETTGGGAHPVEQVELSEHFFIIVPEGRSISSITKTDWEGTGVKPDFEVAAKDALLTAHLKVLSKAAADNFPAQWALMDIKAKINPVALSEESLKAYTGTYGERVISLENGQLYYAKAGGAKSRLIPMDKDLFSMEDKDYLRIRFERKNGEITAFTRLFEDGSAEVSSK</sequence>
<reference evidence="3 4" key="1">
    <citation type="submission" date="2018-08" db="EMBL/GenBank/DDBJ databases">
        <title>Chitinophaga sp. K20C18050901, a novel bacterium isolated from forest soil.</title>
        <authorList>
            <person name="Wang C."/>
        </authorList>
    </citation>
    <scope>NUCLEOTIDE SEQUENCE [LARGE SCALE GENOMIC DNA]</scope>
    <source>
        <strain evidence="3 4">K20C18050901</strain>
    </source>
</reference>
<dbReference type="SUPFAM" id="SSF52096">
    <property type="entry name" value="ClpP/crotonase"/>
    <property type="match status" value="1"/>
</dbReference>
<dbReference type="Pfam" id="PF11918">
    <property type="entry name" value="Peptidase_S41_N"/>
    <property type="match status" value="1"/>
</dbReference>
<dbReference type="AlphaFoldDB" id="A0A3E1NXT4"/>
<evidence type="ECO:0000256" key="1">
    <source>
        <dbReference type="SAM" id="SignalP"/>
    </source>
</evidence>
<dbReference type="OrthoDB" id="6397760at2"/>
<dbReference type="GO" id="GO:0006508">
    <property type="term" value="P:proteolysis"/>
    <property type="evidence" value="ECO:0007669"/>
    <property type="project" value="InterPro"/>
</dbReference>
<evidence type="ECO:0000313" key="3">
    <source>
        <dbReference type="EMBL" id="RFM32558.1"/>
    </source>
</evidence>
<dbReference type="Proteomes" id="UP000261174">
    <property type="component" value="Unassembled WGS sequence"/>
</dbReference>
<dbReference type="Pfam" id="PF03572">
    <property type="entry name" value="Peptidase_S41"/>
    <property type="match status" value="1"/>
</dbReference>
<gene>
    <name evidence="3" type="ORF">DXN04_23025</name>
</gene>
<dbReference type="Gene3D" id="3.90.226.10">
    <property type="entry name" value="2-enoyl-CoA Hydratase, Chain A, domain 1"/>
    <property type="match status" value="1"/>
</dbReference>
<protein>
    <submittedName>
        <fullName evidence="3">Peptidase</fullName>
    </submittedName>
</protein>
<dbReference type="SMART" id="SM00245">
    <property type="entry name" value="TSPc"/>
    <property type="match status" value="1"/>
</dbReference>
<evidence type="ECO:0000259" key="2">
    <source>
        <dbReference type="SMART" id="SM00245"/>
    </source>
</evidence>
<dbReference type="GO" id="GO:0008236">
    <property type="term" value="F:serine-type peptidase activity"/>
    <property type="evidence" value="ECO:0007669"/>
    <property type="project" value="InterPro"/>
</dbReference>
<dbReference type="PANTHER" id="PTHR11261">
    <property type="entry name" value="INTERPHOTORECEPTOR RETINOID-BINDING PROTEIN"/>
    <property type="match status" value="1"/>
</dbReference>
<accession>A0A3E1NXT4</accession>
<dbReference type="Gene3D" id="3.30.750.44">
    <property type="match status" value="1"/>
</dbReference>
<dbReference type="PANTHER" id="PTHR11261:SF3">
    <property type="entry name" value="RETINOL-BINDING PROTEIN 3"/>
    <property type="match status" value="1"/>
</dbReference>
<name>A0A3E1NXT4_9BACT</name>
<proteinExistence type="predicted"/>
<keyword evidence="1" id="KW-0732">Signal</keyword>
<feature type="domain" description="Tail specific protease" evidence="2">
    <location>
        <begin position="105"/>
        <end position="296"/>
    </location>
</feature>
<dbReference type="InterPro" id="IPR029045">
    <property type="entry name" value="ClpP/crotonase-like_dom_sf"/>
</dbReference>
<dbReference type="InterPro" id="IPR005151">
    <property type="entry name" value="Tail-specific_protease"/>
</dbReference>
<keyword evidence="4" id="KW-1185">Reference proteome</keyword>
<dbReference type="RefSeq" id="WP_116855751.1">
    <property type="nucleotide sequence ID" value="NZ_QTJV01000009.1"/>
</dbReference>
<feature type="signal peptide" evidence="1">
    <location>
        <begin position="1"/>
        <end position="17"/>
    </location>
</feature>